<protein>
    <submittedName>
        <fullName evidence="1">Trypsin-like cysteine/serine peptidase domain-containing protein</fullName>
    </submittedName>
</protein>
<reference evidence="1" key="1">
    <citation type="journal article" date="2023" name="Mol. Phylogenet. Evol.">
        <title>Genome-scale phylogeny and comparative genomics of the fungal order Sordariales.</title>
        <authorList>
            <person name="Hensen N."/>
            <person name="Bonometti L."/>
            <person name="Westerberg I."/>
            <person name="Brannstrom I.O."/>
            <person name="Guillou S."/>
            <person name="Cros-Aarteil S."/>
            <person name="Calhoun S."/>
            <person name="Haridas S."/>
            <person name="Kuo A."/>
            <person name="Mondo S."/>
            <person name="Pangilinan J."/>
            <person name="Riley R."/>
            <person name="LaButti K."/>
            <person name="Andreopoulos B."/>
            <person name="Lipzen A."/>
            <person name="Chen C."/>
            <person name="Yan M."/>
            <person name="Daum C."/>
            <person name="Ng V."/>
            <person name="Clum A."/>
            <person name="Steindorff A."/>
            <person name="Ohm R.A."/>
            <person name="Martin F."/>
            <person name="Silar P."/>
            <person name="Natvig D.O."/>
            <person name="Lalanne C."/>
            <person name="Gautier V."/>
            <person name="Ament-Velasquez S.L."/>
            <person name="Kruys A."/>
            <person name="Hutchinson M.I."/>
            <person name="Powell A.J."/>
            <person name="Barry K."/>
            <person name="Miller A.N."/>
            <person name="Grigoriev I.V."/>
            <person name="Debuchy R."/>
            <person name="Gladieux P."/>
            <person name="Hiltunen Thoren M."/>
            <person name="Johannesson H."/>
        </authorList>
    </citation>
    <scope>NUCLEOTIDE SEQUENCE</scope>
    <source>
        <strain evidence="1">PSN293</strain>
    </source>
</reference>
<reference evidence="1" key="2">
    <citation type="submission" date="2023-05" db="EMBL/GenBank/DDBJ databases">
        <authorList>
            <consortium name="Lawrence Berkeley National Laboratory"/>
            <person name="Steindorff A."/>
            <person name="Hensen N."/>
            <person name="Bonometti L."/>
            <person name="Westerberg I."/>
            <person name="Brannstrom I.O."/>
            <person name="Guillou S."/>
            <person name="Cros-Aarteil S."/>
            <person name="Calhoun S."/>
            <person name="Haridas S."/>
            <person name="Kuo A."/>
            <person name="Mondo S."/>
            <person name="Pangilinan J."/>
            <person name="Riley R."/>
            <person name="Labutti K."/>
            <person name="Andreopoulos B."/>
            <person name="Lipzen A."/>
            <person name="Chen C."/>
            <person name="Yanf M."/>
            <person name="Daum C."/>
            <person name="Ng V."/>
            <person name="Clum A."/>
            <person name="Ohm R."/>
            <person name="Martin F."/>
            <person name="Silar P."/>
            <person name="Natvig D."/>
            <person name="Lalanne C."/>
            <person name="Gautier V."/>
            <person name="Ament-Velasquez S.L."/>
            <person name="Kruys A."/>
            <person name="Hutchinson M.I."/>
            <person name="Powell A.J."/>
            <person name="Barry K."/>
            <person name="Miller A.N."/>
            <person name="Grigoriev I.V."/>
            <person name="Debuchy R."/>
            <person name="Gladieux P."/>
            <person name="Thoren M.H."/>
            <person name="Johannesson H."/>
        </authorList>
    </citation>
    <scope>NUCLEOTIDE SEQUENCE</scope>
    <source>
        <strain evidence="1">PSN293</strain>
    </source>
</reference>
<dbReference type="Proteomes" id="UP001301769">
    <property type="component" value="Unassembled WGS sequence"/>
</dbReference>
<dbReference type="SUPFAM" id="SSF50494">
    <property type="entry name" value="Trypsin-like serine proteases"/>
    <property type="match status" value="1"/>
</dbReference>
<keyword evidence="2" id="KW-1185">Reference proteome</keyword>
<name>A0AAN6XSB2_9PEZI</name>
<accession>A0AAN6XSB2</accession>
<gene>
    <name evidence="1" type="ORF">QBC37DRAFT_243754</name>
</gene>
<dbReference type="PANTHER" id="PTHR46366">
    <property type="entry name" value="PRO-APOPTOTIC SERINE PROTEASE NMA111"/>
    <property type="match status" value="1"/>
</dbReference>
<dbReference type="InterPro" id="IPR009003">
    <property type="entry name" value="Peptidase_S1_PA"/>
</dbReference>
<feature type="non-terminal residue" evidence="1">
    <location>
        <position position="1"/>
    </location>
</feature>
<dbReference type="AlphaFoldDB" id="A0AAN6XSB2"/>
<dbReference type="Pfam" id="PF13365">
    <property type="entry name" value="Trypsin_2"/>
    <property type="match status" value="1"/>
</dbReference>
<dbReference type="EMBL" id="MU858546">
    <property type="protein sequence ID" value="KAK4206028.1"/>
    <property type="molecule type" value="Genomic_DNA"/>
</dbReference>
<dbReference type="InterPro" id="IPR043504">
    <property type="entry name" value="Peptidase_S1_PA_chymotrypsin"/>
</dbReference>
<sequence length="122" mass="12925">DLARVGLDIRVVGNDGGEHLSILSGIISRLDRNAPDYGDGYNDFNTCYYRASAATSGGSSGSPVISSDGYAVALLAGGRTDRASTTFFLPLDRPLRALECLQKGKAITRGDIQCQFFAASFL</sequence>
<evidence type="ECO:0000313" key="2">
    <source>
        <dbReference type="Proteomes" id="UP001301769"/>
    </source>
</evidence>
<dbReference type="Gene3D" id="2.40.10.10">
    <property type="entry name" value="Trypsin-like serine proteases"/>
    <property type="match status" value="1"/>
</dbReference>
<organism evidence="1 2">
    <name type="scientific">Rhypophila decipiens</name>
    <dbReference type="NCBI Taxonomy" id="261697"/>
    <lineage>
        <taxon>Eukaryota</taxon>
        <taxon>Fungi</taxon>
        <taxon>Dikarya</taxon>
        <taxon>Ascomycota</taxon>
        <taxon>Pezizomycotina</taxon>
        <taxon>Sordariomycetes</taxon>
        <taxon>Sordariomycetidae</taxon>
        <taxon>Sordariales</taxon>
        <taxon>Naviculisporaceae</taxon>
        <taxon>Rhypophila</taxon>
    </lineage>
</organism>
<dbReference type="PANTHER" id="PTHR46366:SF8">
    <property type="entry name" value="PRO-APOPTOTIC SERINE PROTEASE NMA111"/>
    <property type="match status" value="1"/>
</dbReference>
<evidence type="ECO:0000313" key="1">
    <source>
        <dbReference type="EMBL" id="KAK4206028.1"/>
    </source>
</evidence>
<proteinExistence type="predicted"/>
<feature type="non-terminal residue" evidence="1">
    <location>
        <position position="122"/>
    </location>
</feature>
<comment type="caution">
    <text evidence="1">The sequence shown here is derived from an EMBL/GenBank/DDBJ whole genome shotgun (WGS) entry which is preliminary data.</text>
</comment>